<gene>
    <name evidence="5" type="ORF">TSACC_22671</name>
</gene>
<evidence type="ECO:0000256" key="3">
    <source>
        <dbReference type="ARBA" id="ARBA00022840"/>
    </source>
</evidence>
<accession>A0A146GCJ5</accession>
<reference evidence="6" key="1">
    <citation type="journal article" date="2017" name="Genome Announc.">
        <title>Draft Genome Sequence of Terrimicrobium sacchariphilum NM-5T, a Facultative Anaerobic Soil Bacterium of the Class Spartobacteria.</title>
        <authorList>
            <person name="Qiu Y.L."/>
            <person name="Tourlousse D.M."/>
            <person name="Matsuura N."/>
            <person name="Ohashi A."/>
            <person name="Sekiguchi Y."/>
        </authorList>
    </citation>
    <scope>NUCLEOTIDE SEQUENCE [LARGE SCALE GENOMIC DNA]</scope>
    <source>
        <strain evidence="6">NM-5</strain>
    </source>
</reference>
<dbReference type="STRING" id="690879.TSACC_22671"/>
<feature type="domain" description="AAA+ ATPase" evidence="4">
    <location>
        <begin position="315"/>
        <end position="457"/>
    </location>
</feature>
<dbReference type="AlphaFoldDB" id="A0A146GCJ5"/>
<dbReference type="GO" id="GO:0005886">
    <property type="term" value="C:plasma membrane"/>
    <property type="evidence" value="ECO:0007669"/>
    <property type="project" value="TreeGrafter"/>
</dbReference>
<dbReference type="SUPFAM" id="SSF160246">
    <property type="entry name" value="EspE N-terminal domain-like"/>
    <property type="match status" value="1"/>
</dbReference>
<keyword evidence="3" id="KW-0067">ATP-binding</keyword>
<dbReference type="SMART" id="SM00382">
    <property type="entry name" value="AAA"/>
    <property type="match status" value="1"/>
</dbReference>
<dbReference type="GO" id="GO:0016887">
    <property type="term" value="F:ATP hydrolysis activity"/>
    <property type="evidence" value="ECO:0007669"/>
    <property type="project" value="TreeGrafter"/>
</dbReference>
<dbReference type="PANTHER" id="PTHR30258">
    <property type="entry name" value="TYPE II SECRETION SYSTEM PROTEIN GSPE-RELATED"/>
    <property type="match status" value="1"/>
</dbReference>
<evidence type="ECO:0000313" key="6">
    <source>
        <dbReference type="Proteomes" id="UP000076023"/>
    </source>
</evidence>
<dbReference type="EMBL" id="BDCO01000002">
    <property type="protein sequence ID" value="GAT34246.1"/>
    <property type="molecule type" value="Genomic_DNA"/>
</dbReference>
<evidence type="ECO:0000256" key="2">
    <source>
        <dbReference type="ARBA" id="ARBA00022741"/>
    </source>
</evidence>
<dbReference type="InterPro" id="IPR027417">
    <property type="entry name" value="P-loop_NTPase"/>
</dbReference>
<dbReference type="Gene3D" id="3.40.50.300">
    <property type="entry name" value="P-loop containing nucleotide triphosphate hydrolases"/>
    <property type="match status" value="1"/>
</dbReference>
<dbReference type="Gene3D" id="3.30.450.90">
    <property type="match status" value="1"/>
</dbReference>
<evidence type="ECO:0000256" key="1">
    <source>
        <dbReference type="ARBA" id="ARBA00006611"/>
    </source>
</evidence>
<sequence length="568" mass="62950">MLGGDSLVEFFSRAGEESGFPDITEIRTRVASALQLQQSPIRSVLDITGLPETEFLHSLANQLGVEWFAPSNTLDPQNEHFPARLALRYHLVPITMAKAHITLAGYDPLDIVALSAVRQAFPQHRVQFVASTRKFVVNAIRERYGVGAETFEELLEGRQDLDHLEATEEVNVLDSEDSEASVMKFVNQIMREALNERATDIHVEPLGTDLRIRYRIDGVLHEVPVPQKIKLLQASVLSRIKIMAGLDIAERRIPQDGRINLELSGKPIDVRVATIPSVTGETISLRLLGQERFDFSRLGLDEASENVIRGLLAMPNGIVLVTGPTGCGKSTSLYTFLSSLNTKERRIVTIEDPVENKLPGVIQIAVRPEINLTFANALRSVLRGDPNVIMVGEMRDLETAEIAVRSALTGHLVFSTLHTNDAVGGITRLMDVGVEPFLISSAVRAFIAQRLVRRLCHECRRPVSPKQWESAGLFVPDGHLVYEPGGCEACRGTGYRGRTALYEICLVSPNLQELIQQKATFKNLRRLAREEGMITLREYGWMRVRDGLTSPAEVLRVTSAESEVAAES</sequence>
<dbReference type="GO" id="GO:0005524">
    <property type="term" value="F:ATP binding"/>
    <property type="evidence" value="ECO:0007669"/>
    <property type="project" value="UniProtKB-KW"/>
</dbReference>
<dbReference type="OrthoDB" id="9773102at2"/>
<comment type="similarity">
    <text evidence="1">Belongs to the GSP E family.</text>
</comment>
<dbReference type="CDD" id="cd01129">
    <property type="entry name" value="PulE-GspE-like"/>
    <property type="match status" value="1"/>
</dbReference>
<dbReference type="Pfam" id="PF05157">
    <property type="entry name" value="MshEN"/>
    <property type="match status" value="1"/>
</dbReference>
<dbReference type="InterPro" id="IPR007831">
    <property type="entry name" value="T2SS_GspE_N"/>
</dbReference>
<protein>
    <submittedName>
        <fullName evidence="5">General secretion pathway protein E</fullName>
    </submittedName>
</protein>
<dbReference type="InParanoid" id="A0A146GCJ5"/>
<dbReference type="PANTHER" id="PTHR30258:SF2">
    <property type="entry name" value="COMG OPERON PROTEIN 1"/>
    <property type="match status" value="1"/>
</dbReference>
<dbReference type="Pfam" id="PF00437">
    <property type="entry name" value="T2SSE"/>
    <property type="match status" value="1"/>
</dbReference>
<dbReference type="InterPro" id="IPR003593">
    <property type="entry name" value="AAA+_ATPase"/>
</dbReference>
<name>A0A146GCJ5_TERSA</name>
<organism evidence="5 6">
    <name type="scientific">Terrimicrobium sacchariphilum</name>
    <dbReference type="NCBI Taxonomy" id="690879"/>
    <lineage>
        <taxon>Bacteria</taxon>
        <taxon>Pseudomonadati</taxon>
        <taxon>Verrucomicrobiota</taxon>
        <taxon>Terrimicrobiia</taxon>
        <taxon>Terrimicrobiales</taxon>
        <taxon>Terrimicrobiaceae</taxon>
        <taxon>Terrimicrobium</taxon>
    </lineage>
</organism>
<comment type="caution">
    <text evidence="5">The sequence shown here is derived from an EMBL/GenBank/DDBJ whole genome shotgun (WGS) entry which is preliminary data.</text>
</comment>
<evidence type="ECO:0000313" key="5">
    <source>
        <dbReference type="EMBL" id="GAT34246.1"/>
    </source>
</evidence>
<evidence type="ECO:0000259" key="4">
    <source>
        <dbReference type="SMART" id="SM00382"/>
    </source>
</evidence>
<dbReference type="Gene3D" id="3.30.300.160">
    <property type="entry name" value="Type II secretion system, protein E, N-terminal domain"/>
    <property type="match status" value="1"/>
</dbReference>
<keyword evidence="6" id="KW-1185">Reference proteome</keyword>
<dbReference type="RefSeq" id="WP_084400474.1">
    <property type="nucleotide sequence ID" value="NZ_BDCO01000002.1"/>
</dbReference>
<dbReference type="SUPFAM" id="SSF52540">
    <property type="entry name" value="P-loop containing nucleoside triphosphate hydrolases"/>
    <property type="match status" value="1"/>
</dbReference>
<keyword evidence="2" id="KW-0547">Nucleotide-binding</keyword>
<dbReference type="InterPro" id="IPR037257">
    <property type="entry name" value="T2SS_E_N_sf"/>
</dbReference>
<dbReference type="Proteomes" id="UP000076023">
    <property type="component" value="Unassembled WGS sequence"/>
</dbReference>
<proteinExistence type="inferred from homology"/>
<dbReference type="InterPro" id="IPR001482">
    <property type="entry name" value="T2SS/T4SS_dom"/>
</dbReference>